<keyword evidence="1" id="KW-1133">Transmembrane helix</keyword>
<evidence type="ECO:0000259" key="2">
    <source>
        <dbReference type="Pfam" id="PF03372"/>
    </source>
</evidence>
<keyword evidence="3" id="KW-0255">Endonuclease</keyword>
<keyword evidence="1" id="KW-0472">Membrane</keyword>
<feature type="transmembrane region" description="Helical" evidence="1">
    <location>
        <begin position="15"/>
        <end position="32"/>
    </location>
</feature>
<dbReference type="GO" id="GO:0004519">
    <property type="term" value="F:endonuclease activity"/>
    <property type="evidence" value="ECO:0007669"/>
    <property type="project" value="UniProtKB-KW"/>
</dbReference>
<comment type="caution">
    <text evidence="3">The sequence shown here is derived from an EMBL/GenBank/DDBJ whole genome shotgun (WGS) entry which is preliminary data.</text>
</comment>
<dbReference type="InterPro" id="IPR005135">
    <property type="entry name" value="Endo/exonuclease/phosphatase"/>
</dbReference>
<organism evidence="3 5">
    <name type="scientific">Streptomyces sannanensis</name>
    <dbReference type="NCBI Taxonomy" id="285536"/>
    <lineage>
        <taxon>Bacteria</taxon>
        <taxon>Bacillati</taxon>
        <taxon>Actinomycetota</taxon>
        <taxon>Actinomycetes</taxon>
        <taxon>Kitasatosporales</taxon>
        <taxon>Streptomycetaceae</taxon>
        <taxon>Streptomyces</taxon>
    </lineage>
</organism>
<protein>
    <submittedName>
        <fullName evidence="3">Endonuclease/exonuclease/phosphatase family protein</fullName>
    </submittedName>
</protein>
<dbReference type="Proteomes" id="UP001499990">
    <property type="component" value="Unassembled WGS sequence"/>
</dbReference>
<keyword evidence="1" id="KW-0812">Transmembrane</keyword>
<reference evidence="5" key="2">
    <citation type="journal article" date="2019" name="Int. J. Syst. Evol. Microbiol.">
        <title>The Global Catalogue of Microorganisms (GCM) 10K type strain sequencing project: providing services to taxonomists for standard genome sequencing and annotation.</title>
        <authorList>
            <consortium name="The Broad Institute Genomics Platform"/>
            <consortium name="The Broad Institute Genome Sequencing Center for Infectious Disease"/>
            <person name="Wu L."/>
            <person name="Ma J."/>
        </authorList>
    </citation>
    <scope>NUCLEOTIDE SEQUENCE [LARGE SCALE GENOMIC DNA]</scope>
    <source>
        <strain evidence="5">JCM 9651</strain>
    </source>
</reference>
<dbReference type="SUPFAM" id="SSF56219">
    <property type="entry name" value="DNase I-like"/>
    <property type="match status" value="1"/>
</dbReference>
<reference evidence="3" key="1">
    <citation type="journal article" date="2014" name="Int. J. Syst. Evol. Microbiol.">
        <title>Complete genome of a new Firmicutes species belonging to the dominant human colonic microbiota ('Ruminococcus bicirculans') reveals two chromosomes and a selective capacity to utilize plant glucans.</title>
        <authorList>
            <consortium name="NISC Comparative Sequencing Program"/>
            <person name="Wegmann U."/>
            <person name="Louis P."/>
            <person name="Goesmann A."/>
            <person name="Henrissat B."/>
            <person name="Duncan S.H."/>
            <person name="Flint H.J."/>
        </authorList>
    </citation>
    <scope>NUCLEOTIDE SEQUENCE</scope>
    <source>
        <strain evidence="3">JCM 9651</strain>
    </source>
</reference>
<dbReference type="InterPro" id="IPR036691">
    <property type="entry name" value="Endo/exonu/phosph_ase_sf"/>
</dbReference>
<dbReference type="EMBL" id="BAAAYL010000001">
    <property type="protein sequence ID" value="GAA3367133.1"/>
    <property type="molecule type" value="Genomic_DNA"/>
</dbReference>
<name>A0ABP6S3H3_9ACTN</name>
<keyword evidence="3" id="KW-0378">Hydrolase</keyword>
<keyword evidence="5" id="KW-1185">Reference proteome</keyword>
<evidence type="ECO:0000313" key="4">
    <source>
        <dbReference type="EMBL" id="GAA3380560.1"/>
    </source>
</evidence>
<keyword evidence="3" id="KW-0540">Nuclease</keyword>
<evidence type="ECO:0000313" key="3">
    <source>
        <dbReference type="EMBL" id="GAA3367133.1"/>
    </source>
</evidence>
<gene>
    <name evidence="3" type="ORF">GCM10020367_00150</name>
    <name evidence="4" type="ORF">GCM10020367_68690</name>
</gene>
<dbReference type="Gene3D" id="3.60.10.10">
    <property type="entry name" value="Endonuclease/exonuclease/phosphatase"/>
    <property type="match status" value="1"/>
</dbReference>
<evidence type="ECO:0000256" key="1">
    <source>
        <dbReference type="SAM" id="Phobius"/>
    </source>
</evidence>
<accession>A0ABP6S3H3</accession>
<dbReference type="Pfam" id="PF03372">
    <property type="entry name" value="Exo_endo_phos"/>
    <property type="match status" value="1"/>
</dbReference>
<evidence type="ECO:0000313" key="5">
    <source>
        <dbReference type="Proteomes" id="UP001499990"/>
    </source>
</evidence>
<reference evidence="3" key="3">
    <citation type="submission" date="2023-12" db="EMBL/GenBank/DDBJ databases">
        <authorList>
            <person name="Sun Q."/>
            <person name="Inoue M."/>
        </authorList>
    </citation>
    <scope>NUCLEOTIDE SEQUENCE</scope>
    <source>
        <strain evidence="3">JCM 9651</strain>
    </source>
</reference>
<proteinExistence type="predicted"/>
<dbReference type="EMBL" id="BAAAYL010000001">
    <property type="protein sequence ID" value="GAA3380560.1"/>
    <property type="molecule type" value="Genomic_DNA"/>
</dbReference>
<feature type="domain" description="Endonuclease/exonuclease/phosphatase" evidence="2">
    <location>
        <begin position="71"/>
        <end position="272"/>
    </location>
</feature>
<sequence length="283" mass="30025">MPNTVGRFGSLLETFLPWLGLPVLLMLGLALLRRSATALVALLLPAAVWANLFGGLLLDEDCGVPDIMAVQHNVSDENTDPVGTARALIRSAPDLIALQELTPSAAPLYETVLASDYPHHAVRGTVGLWSKYPLADVRSLDIKPEGIGDDWSRGLRSSAQTPWGDIAVYVAHLPSVRVRMSGFSSGRRDESAGLLGAAIAAEELDEVILLGDLNSTVDDRGLAPVTSQMNSARRGFAFSWPAAFPLSRIDHVLTRSATVTGIRTLPATGSDHLPIAAGIKLGP</sequence>
<feature type="transmembrane region" description="Helical" evidence="1">
    <location>
        <begin position="39"/>
        <end position="58"/>
    </location>
</feature>